<reference evidence="3 4" key="1">
    <citation type="submission" date="2019-07" db="EMBL/GenBank/DDBJ databases">
        <title>Genomes of Cafeteria roenbergensis.</title>
        <authorList>
            <person name="Fischer M.G."/>
            <person name="Hackl T."/>
            <person name="Roman M."/>
        </authorList>
    </citation>
    <scope>NUCLEOTIDE SEQUENCE [LARGE SCALE GENOMIC DNA]</scope>
    <source>
        <strain evidence="3 4">BVI</strain>
    </source>
</reference>
<keyword evidence="4" id="KW-1185">Reference proteome</keyword>
<gene>
    <name evidence="3" type="ORF">FNF29_07947</name>
</gene>
<feature type="region of interest" description="Disordered" evidence="2">
    <location>
        <begin position="509"/>
        <end position="533"/>
    </location>
</feature>
<feature type="region of interest" description="Disordered" evidence="2">
    <location>
        <begin position="771"/>
        <end position="800"/>
    </location>
</feature>
<comment type="caution">
    <text evidence="3">The sequence shown here is derived from an EMBL/GenBank/DDBJ whole genome shotgun (WGS) entry which is preliminary data.</text>
</comment>
<dbReference type="PANTHER" id="PTHR11142:SF4">
    <property type="entry name" value="PSEUDOURIDYLATE SYNTHASE 1 HOMOLOG"/>
    <property type="match status" value="1"/>
</dbReference>
<feature type="region of interest" description="Disordered" evidence="2">
    <location>
        <begin position="1246"/>
        <end position="1290"/>
    </location>
</feature>
<feature type="region of interest" description="Disordered" evidence="2">
    <location>
        <begin position="911"/>
        <end position="965"/>
    </location>
</feature>
<proteinExistence type="predicted"/>
<feature type="region of interest" description="Disordered" evidence="2">
    <location>
        <begin position="1083"/>
        <end position="1103"/>
    </location>
</feature>
<feature type="compositionally biased region" description="Basic and acidic residues" evidence="2">
    <location>
        <begin position="379"/>
        <end position="393"/>
    </location>
</feature>
<evidence type="ECO:0000256" key="2">
    <source>
        <dbReference type="SAM" id="MobiDB-lite"/>
    </source>
</evidence>
<feature type="compositionally biased region" description="Low complexity" evidence="2">
    <location>
        <begin position="1135"/>
        <end position="1160"/>
    </location>
</feature>
<dbReference type="GO" id="GO:0003723">
    <property type="term" value="F:RNA binding"/>
    <property type="evidence" value="ECO:0007669"/>
    <property type="project" value="InterPro"/>
</dbReference>
<dbReference type="InterPro" id="IPR020095">
    <property type="entry name" value="PsdUridine_synth_TruA_C"/>
</dbReference>
<feature type="compositionally biased region" description="Low complexity" evidence="2">
    <location>
        <begin position="920"/>
        <end position="941"/>
    </location>
</feature>
<name>A0A5A8C1I4_CAFRO</name>
<dbReference type="InterPro" id="IPR020103">
    <property type="entry name" value="PsdUridine_synth_cat_dom_sf"/>
</dbReference>
<feature type="compositionally biased region" description="Gly residues" evidence="2">
    <location>
        <begin position="355"/>
        <end position="372"/>
    </location>
</feature>
<dbReference type="EMBL" id="VLTN01000082">
    <property type="protein sequence ID" value="KAA0146614.1"/>
    <property type="molecule type" value="Genomic_DNA"/>
</dbReference>
<evidence type="ECO:0000313" key="4">
    <source>
        <dbReference type="Proteomes" id="UP000323011"/>
    </source>
</evidence>
<evidence type="ECO:0000313" key="3">
    <source>
        <dbReference type="EMBL" id="KAA0146614.1"/>
    </source>
</evidence>
<sequence length="1312" mass="135907">MPDNMKVHARFKQLVLVLSYEGTNYHGIQYAGANVPTVTREVVRALQQTGMCPRRAGGHLLPVDREPNPAPYNFTMMSRTDAQVHACRSVVALAANSLEPATVHPSGHVPEVVDRLNAALPDDIRVLSAVRCPAGLPARNDISNRRYEMHVPLASLLPDAAASAVRQWPLALAAARSGRLEVSTSSFDPEEPLAAPVPALGSRVAYPKESLTAAEERAISRFREALSQLVGWNDFHNFTDKRSRSDGVRWRRHGQRRLGEEWVRFPPAYYDRVSPGGVRGPAGAGAGADGGASGPGLAARAAASAAGAADAGVHGVAADGTTHVEGDEDVFGATDASGGTDAHAPGAYADDRGGPAEGVEGGGGGNGRLGGRGGRRRRAPTDLRERLKDKPRSLPDPSPVRDSSGRLQNQHDNWKDWPEEAWSYGMRGWATDKGMRRCVTRCSAEDPVVFVAADAAGAAQAAAADRAAEQAADALDVPEGGWAGARARGYQGVSLRHLVIPDVRQLSPGSAGDFRSTGNDGSAGSGGPPPVGCPEDVSLPVLRVRVEGSSFILHQIRSMVGLAAWVARGEGSLEDLSPSDVRAFLDLPRAPTLPLAPASTLILRDMELGAHLPAVMQPQPPLHPWPRGEDGATARASSLEPVTGPKALSAHLASIARGETPLPPLPSASGSAEDDVVPGSLRAAAALLPPKIHLLPPAAAEPEAEFFRRRLQPRIAGMSTALLHTARIQALLDALKHRAVTLQSWSEGLCEDSLALERALRLAVPAAPHGRMLSPADAGRLSMPADADDARPDDDPSPDALMRPWTAIHPPPASPPHGGFTDAARERLADSPVELAAKLLAPPSLGGRAAPDALDEFLALQAATADGASYEDGSPVLAPPPAPHQRDEAFAEAMAALGVALPALPDRSDVDGASLAAGQPCGPASPTAPAAAAERGAVPEEGSADSAGLRRGWVGSRSAPDPADRLPLVPRARPVSALEAALCVANGVTSVSRLVNSRRVRLSFPGFAVSLAALPADDLTLLRRNAAAYAAASAPRHIELAQQRFDAQRACAEELLGREAVELCLALRDGVLEAEASPALAAGSDLQSPLGPDPELIHPIRDAPTLASGGVRAECGYSIPRVLRSPSPPTPPPADAAASSSSSSSSSSSPPGALAGPAAGHLAPDAAAPLLPRHLPVALRAALGLHGTALQCVVRAAALRVAGGVWPLLAPAEAYVRLVEAEGPWALVEEGLMAGVVQSAIDAAAITPPPEPETAGASTDEDGAASDSDGGGSLLDEDEEALQQHKLKSLPGRAALEERLQALQEAAASDRR</sequence>
<feature type="region of interest" description="Disordered" evidence="2">
    <location>
        <begin position="1121"/>
        <end position="1160"/>
    </location>
</feature>
<keyword evidence="1" id="KW-0413">Isomerase</keyword>
<dbReference type="InterPro" id="IPR001406">
    <property type="entry name" value="PsdUridine_synth_TruA"/>
</dbReference>
<protein>
    <submittedName>
        <fullName evidence="3">Uncharacterized protein</fullName>
    </submittedName>
</protein>
<feature type="region of interest" description="Disordered" evidence="2">
    <location>
        <begin position="326"/>
        <end position="413"/>
    </location>
</feature>
<dbReference type="Gene3D" id="3.30.70.660">
    <property type="entry name" value="Pseudouridine synthase I, catalytic domain, C-terminal subdomain"/>
    <property type="match status" value="1"/>
</dbReference>
<dbReference type="PANTHER" id="PTHR11142">
    <property type="entry name" value="PSEUDOURIDYLATE SYNTHASE"/>
    <property type="match status" value="1"/>
</dbReference>
<dbReference type="SUPFAM" id="SSF55120">
    <property type="entry name" value="Pseudouridine synthase"/>
    <property type="match status" value="2"/>
</dbReference>
<dbReference type="GO" id="GO:0005634">
    <property type="term" value="C:nucleus"/>
    <property type="evidence" value="ECO:0007669"/>
    <property type="project" value="TreeGrafter"/>
</dbReference>
<dbReference type="GO" id="GO:0009982">
    <property type="term" value="F:pseudouridine synthase activity"/>
    <property type="evidence" value="ECO:0007669"/>
    <property type="project" value="InterPro"/>
</dbReference>
<dbReference type="GO" id="GO:0031119">
    <property type="term" value="P:tRNA pseudouridine synthesis"/>
    <property type="evidence" value="ECO:0007669"/>
    <property type="project" value="TreeGrafter"/>
</dbReference>
<dbReference type="Gene3D" id="3.30.70.580">
    <property type="entry name" value="Pseudouridine synthase I, catalytic domain, N-terminal subdomain"/>
    <property type="match status" value="1"/>
</dbReference>
<dbReference type="GO" id="GO:1990481">
    <property type="term" value="P:mRNA pseudouridine synthesis"/>
    <property type="evidence" value="ECO:0007669"/>
    <property type="project" value="TreeGrafter"/>
</dbReference>
<dbReference type="GO" id="GO:0005737">
    <property type="term" value="C:cytoplasm"/>
    <property type="evidence" value="ECO:0007669"/>
    <property type="project" value="TreeGrafter"/>
</dbReference>
<dbReference type="Proteomes" id="UP000323011">
    <property type="component" value="Unassembled WGS sequence"/>
</dbReference>
<dbReference type="InterPro" id="IPR020094">
    <property type="entry name" value="TruA/RsuA/RluB/E/F_N"/>
</dbReference>
<accession>A0A5A8C1I4</accession>
<organism evidence="3 4">
    <name type="scientific">Cafeteria roenbergensis</name>
    <name type="common">Marine flagellate</name>
    <dbReference type="NCBI Taxonomy" id="33653"/>
    <lineage>
        <taxon>Eukaryota</taxon>
        <taxon>Sar</taxon>
        <taxon>Stramenopiles</taxon>
        <taxon>Bigyra</taxon>
        <taxon>Opalozoa</taxon>
        <taxon>Bicosoecida</taxon>
        <taxon>Cafeteriaceae</taxon>
        <taxon>Cafeteria</taxon>
    </lineage>
</organism>
<evidence type="ECO:0000256" key="1">
    <source>
        <dbReference type="ARBA" id="ARBA00023235"/>
    </source>
</evidence>